<dbReference type="EMBL" id="VSSQ01096326">
    <property type="protein sequence ID" value="MPN40121.1"/>
    <property type="molecule type" value="Genomic_DNA"/>
</dbReference>
<evidence type="ECO:0000313" key="1">
    <source>
        <dbReference type="EMBL" id="MPN40121.1"/>
    </source>
</evidence>
<comment type="caution">
    <text evidence="1">The sequence shown here is derived from an EMBL/GenBank/DDBJ whole genome shotgun (WGS) entry which is preliminary data.</text>
</comment>
<gene>
    <name evidence="1" type="ORF">SDC9_187657</name>
</gene>
<proteinExistence type="predicted"/>
<protein>
    <submittedName>
        <fullName evidence="1">Uncharacterized protein</fullName>
    </submittedName>
</protein>
<accession>A0A645HM55</accession>
<organism evidence="1">
    <name type="scientific">bioreactor metagenome</name>
    <dbReference type="NCBI Taxonomy" id="1076179"/>
    <lineage>
        <taxon>unclassified sequences</taxon>
        <taxon>metagenomes</taxon>
        <taxon>ecological metagenomes</taxon>
    </lineage>
</organism>
<dbReference type="AlphaFoldDB" id="A0A645HM55"/>
<sequence>MLVDCPDDGRQENEELGIVIGRFSGLQQVMAGVGPEGPIVMLAGAVDAGERLLSQEAGESLPLCHPLHHIHNNLILIAGDVGRPVKRGHLMLAGGRFVVLGLRDNADLPKLDVELIHEGSHPLGDGAAIVPLILLPFEGVRTHQGFARQFQVGARIGHLFVDKEIFLFGADIGAYSLGLSVTEQA</sequence>
<name>A0A645HM55_9ZZZZ</name>
<reference evidence="1" key="1">
    <citation type="submission" date="2019-08" db="EMBL/GenBank/DDBJ databases">
        <authorList>
            <person name="Kucharzyk K."/>
            <person name="Murdoch R.W."/>
            <person name="Higgins S."/>
            <person name="Loffler F."/>
        </authorList>
    </citation>
    <scope>NUCLEOTIDE SEQUENCE</scope>
</reference>